<keyword evidence="1" id="KW-0812">Transmembrane</keyword>
<evidence type="ECO:0000256" key="1">
    <source>
        <dbReference type="SAM" id="Phobius"/>
    </source>
</evidence>
<keyword evidence="3" id="KW-1185">Reference proteome</keyword>
<name>A0A0M0LLE9_9BACL</name>
<dbReference type="AlphaFoldDB" id="A0A0M0LLE9"/>
<evidence type="ECO:0000313" key="3">
    <source>
        <dbReference type="Proteomes" id="UP000036867"/>
    </source>
</evidence>
<sequence>MIAFSLGFLFKIIGSLGALTVIQIFSKKRDHKDFKKVIITAWLVFLISSFLIVVSSLDLIALMSGNIKESVGVCQVYVPEPTAKGSEGLEIVIDSLRLSGGVNDFPYVKEGTYECNVKYLPYSKIVIEFVKE</sequence>
<comment type="caution">
    <text evidence="2">The sequence shown here is derived from an EMBL/GenBank/DDBJ whole genome shotgun (WGS) entry which is preliminary data.</text>
</comment>
<protein>
    <submittedName>
        <fullName evidence="2">Uncharacterized protein</fullName>
    </submittedName>
</protein>
<organism evidence="2 3">
    <name type="scientific">Viridibacillus arvi</name>
    <dbReference type="NCBI Taxonomy" id="263475"/>
    <lineage>
        <taxon>Bacteria</taxon>
        <taxon>Bacillati</taxon>
        <taxon>Bacillota</taxon>
        <taxon>Bacilli</taxon>
        <taxon>Bacillales</taxon>
        <taxon>Caryophanaceae</taxon>
        <taxon>Viridibacillus</taxon>
    </lineage>
</organism>
<dbReference type="Proteomes" id="UP000036867">
    <property type="component" value="Unassembled WGS sequence"/>
</dbReference>
<keyword evidence="1" id="KW-1133">Transmembrane helix</keyword>
<accession>A0A0M0LLE9</accession>
<reference evidence="3" key="1">
    <citation type="submission" date="2015-08" db="EMBL/GenBank/DDBJ databases">
        <title>Fjat-10028 dsm 16317.</title>
        <authorList>
            <person name="Liu B."/>
            <person name="Wang J."/>
            <person name="Zhu Y."/>
            <person name="Liu G."/>
            <person name="Chen Q."/>
            <person name="Chen Z."/>
            <person name="Lan J."/>
            <person name="Che J."/>
            <person name="Ge C."/>
            <person name="Shi H."/>
            <person name="Pan Z."/>
            <person name="Liu X."/>
        </authorList>
    </citation>
    <scope>NUCLEOTIDE SEQUENCE [LARGE SCALE GENOMIC DNA]</scope>
    <source>
        <strain evidence="3">DSM 16317</strain>
    </source>
</reference>
<dbReference type="GeneID" id="301135381"/>
<feature type="transmembrane region" description="Helical" evidence="1">
    <location>
        <begin position="6"/>
        <end position="25"/>
    </location>
</feature>
<proteinExistence type="predicted"/>
<dbReference type="RefSeq" id="WP_053415891.1">
    <property type="nucleotide sequence ID" value="NZ_LILB01000001.1"/>
</dbReference>
<evidence type="ECO:0000313" key="2">
    <source>
        <dbReference type="EMBL" id="KOO51732.1"/>
    </source>
</evidence>
<gene>
    <name evidence="2" type="ORF">AMD00_04600</name>
</gene>
<dbReference type="OrthoDB" id="2451961at2"/>
<dbReference type="EMBL" id="LILB01000001">
    <property type="protein sequence ID" value="KOO51732.1"/>
    <property type="molecule type" value="Genomic_DNA"/>
</dbReference>
<feature type="transmembrane region" description="Helical" evidence="1">
    <location>
        <begin position="37"/>
        <end position="63"/>
    </location>
</feature>
<keyword evidence="1" id="KW-0472">Membrane</keyword>